<feature type="region of interest" description="Disordered" evidence="1">
    <location>
        <begin position="86"/>
        <end position="111"/>
    </location>
</feature>
<evidence type="ECO:0000256" key="1">
    <source>
        <dbReference type="SAM" id="MobiDB-lite"/>
    </source>
</evidence>
<dbReference type="EMBL" id="CAKASE010000053">
    <property type="protein sequence ID" value="CAG9565169.1"/>
    <property type="molecule type" value="Genomic_DNA"/>
</dbReference>
<reference evidence="2" key="1">
    <citation type="submission" date="2021-09" db="EMBL/GenBank/DDBJ databases">
        <authorList>
            <person name="Martin H S."/>
        </authorList>
    </citation>
    <scope>NUCLEOTIDE SEQUENCE</scope>
</reference>
<gene>
    <name evidence="2" type="ORF">DCHRY22_LOCUS6068</name>
</gene>
<comment type="caution">
    <text evidence="2">The sequence shown here is derived from an EMBL/GenBank/DDBJ whole genome shotgun (WGS) entry which is preliminary data.</text>
</comment>
<evidence type="ECO:0000313" key="2">
    <source>
        <dbReference type="EMBL" id="CAG9565169.1"/>
    </source>
</evidence>
<evidence type="ECO:0000313" key="3">
    <source>
        <dbReference type="Proteomes" id="UP000789524"/>
    </source>
</evidence>
<dbReference type="Proteomes" id="UP000789524">
    <property type="component" value="Unassembled WGS sequence"/>
</dbReference>
<keyword evidence="3" id="KW-1185">Reference proteome</keyword>
<proteinExistence type="predicted"/>
<dbReference type="AlphaFoldDB" id="A0A8J2VS43"/>
<feature type="compositionally biased region" description="Basic and acidic residues" evidence="1">
    <location>
        <begin position="96"/>
        <end position="111"/>
    </location>
</feature>
<organism evidence="2 3">
    <name type="scientific">Danaus chrysippus</name>
    <name type="common">African queen</name>
    <dbReference type="NCBI Taxonomy" id="151541"/>
    <lineage>
        <taxon>Eukaryota</taxon>
        <taxon>Metazoa</taxon>
        <taxon>Ecdysozoa</taxon>
        <taxon>Arthropoda</taxon>
        <taxon>Hexapoda</taxon>
        <taxon>Insecta</taxon>
        <taxon>Pterygota</taxon>
        <taxon>Neoptera</taxon>
        <taxon>Endopterygota</taxon>
        <taxon>Lepidoptera</taxon>
        <taxon>Glossata</taxon>
        <taxon>Ditrysia</taxon>
        <taxon>Papilionoidea</taxon>
        <taxon>Nymphalidae</taxon>
        <taxon>Danainae</taxon>
        <taxon>Danaini</taxon>
        <taxon>Danaina</taxon>
        <taxon>Danaus</taxon>
        <taxon>Anosia</taxon>
    </lineage>
</organism>
<sequence>MSDYIICVIFSGVSTPAYCASRRPTHECSVVSCVAPKFRYGPPSPRGRLYQIFAKFFRIAQRHLWAIGSPLPPGVALNLTTHRCDPVSRRARSPRRPADPAAPDHCHGRLG</sequence>
<name>A0A8J2VS43_9NEOP</name>
<accession>A0A8J2VS43</accession>
<protein>
    <submittedName>
        <fullName evidence="2">(African queen) hypothetical protein</fullName>
    </submittedName>
</protein>